<dbReference type="SUPFAM" id="SSF49899">
    <property type="entry name" value="Concanavalin A-like lectins/glucanases"/>
    <property type="match status" value="2"/>
</dbReference>
<keyword evidence="1" id="KW-0812">Transmembrane</keyword>
<gene>
    <name evidence="2" type="ORF">US42_C0009G0006</name>
</gene>
<comment type="caution">
    <text evidence="2">The sequence shown here is derived from an EMBL/GenBank/DDBJ whole genome shotgun (WGS) entry which is preliminary data.</text>
</comment>
<reference evidence="2 3" key="1">
    <citation type="journal article" date="2015" name="Nature">
        <title>rRNA introns, odd ribosomes, and small enigmatic genomes across a large radiation of phyla.</title>
        <authorList>
            <person name="Brown C.T."/>
            <person name="Hug L.A."/>
            <person name="Thomas B.C."/>
            <person name="Sharon I."/>
            <person name="Castelle C.J."/>
            <person name="Singh A."/>
            <person name="Wilkins M.J."/>
            <person name="Williams K.H."/>
            <person name="Banfield J.F."/>
        </authorList>
    </citation>
    <scope>NUCLEOTIDE SEQUENCE [LARGE SCALE GENOMIC DNA]</scope>
</reference>
<proteinExistence type="predicted"/>
<dbReference type="InterPro" id="IPR013320">
    <property type="entry name" value="ConA-like_dom_sf"/>
</dbReference>
<feature type="transmembrane region" description="Helical" evidence="1">
    <location>
        <begin position="616"/>
        <end position="635"/>
    </location>
</feature>
<keyword evidence="1" id="KW-0472">Membrane</keyword>
<accession>A0A0G0JH38</accession>
<evidence type="ECO:0000256" key="1">
    <source>
        <dbReference type="SAM" id="Phobius"/>
    </source>
</evidence>
<dbReference type="EMBL" id="LBSX01000009">
    <property type="protein sequence ID" value="KKQ27416.1"/>
    <property type="molecule type" value="Genomic_DNA"/>
</dbReference>
<dbReference type="Pfam" id="PF13385">
    <property type="entry name" value="Laminin_G_3"/>
    <property type="match status" value="1"/>
</dbReference>
<name>A0A0G0JH38_9BACT</name>
<sequence>MSNFRFIYFFVYLLFFFIVGNSSVLAASITYTPVNFALDYNAEILGYSNLSTSSGKLLLNWNRPVVDSNHLGYWQFREIKGNLVFDSSSQQNNITLNNPDSYWTTAQNNLPYAGKSAVKFGPGKTIIVGDVLAFTKKQPWTVTAAIKINTKPIDAAIIFTNVGRGPKYPGYEFWVDNFGHLHVRLINDIYNQFIGVEGTTDVTDGKWHFVAASYDGSITAAGVKIYLDGSLEKMKVESDNLSDGLIVNKNLQQKFIIGNQQFFESQFYMRGSIDEFSLSNIERSAGYIAKYSSSNSLPPVDDNVVLNYNFNEGENTHVSDLSVNKYLGTLSDNLMWIIKEDNPVVWFGNNSLYFNYGKEAGLSFSRILPYNLVRDQFTLTTWAYSLDTPFEVIPGNLGWHYYTIRFNKGTLDFFIDGSKIKTFNEVQAPDILTQPLLIKHWSNFFSNDKWSGYLSNTTVSKIARSDEYLMNFSRRYPISGVASLANPLANIEKGGGRFIATVQINQLIANLNKPTNTEIQFRVGTGDTAAEATADKLAHEYTVLNTTNTLDKVGKYLDYDIKLLSNKKCTSFCETPFIKDLTFIYNVLNDQKSSFEVYPIVNLTASTIFFEFLTNYKWLVISEFVIILVLVIFLIKKRKN</sequence>
<dbReference type="Gene3D" id="2.60.120.200">
    <property type="match status" value="1"/>
</dbReference>
<keyword evidence="1" id="KW-1133">Transmembrane helix</keyword>
<evidence type="ECO:0000313" key="3">
    <source>
        <dbReference type="Proteomes" id="UP000034849"/>
    </source>
</evidence>
<dbReference type="STRING" id="1619046.US42_C0009G0006"/>
<evidence type="ECO:0000313" key="2">
    <source>
        <dbReference type="EMBL" id="KKQ27416.1"/>
    </source>
</evidence>
<organism evidence="2 3">
    <name type="scientific">Candidatus Magasanikbacteria bacterium GW2011_GWC2_37_14</name>
    <dbReference type="NCBI Taxonomy" id="1619046"/>
    <lineage>
        <taxon>Bacteria</taxon>
        <taxon>Candidatus Magasanikiibacteriota</taxon>
    </lineage>
</organism>
<protein>
    <recommendedName>
        <fullName evidence="4">LamG domain-containing protein</fullName>
    </recommendedName>
</protein>
<dbReference type="Proteomes" id="UP000034849">
    <property type="component" value="Unassembled WGS sequence"/>
</dbReference>
<evidence type="ECO:0008006" key="4">
    <source>
        <dbReference type="Google" id="ProtNLM"/>
    </source>
</evidence>
<dbReference type="AlphaFoldDB" id="A0A0G0JH38"/>